<evidence type="ECO:0000313" key="3">
    <source>
        <dbReference type="EMBL" id="GAA0609462.1"/>
    </source>
</evidence>
<accession>A0ABN1GDY0</accession>
<name>A0ABN1GDY0_9CAUL</name>
<evidence type="ECO:0000259" key="1">
    <source>
        <dbReference type="Pfam" id="PF00534"/>
    </source>
</evidence>
<gene>
    <name evidence="3" type="ORF">GCM10009422_00280</name>
</gene>
<sequence length="359" mass="39816">MKVAIVLPPGCQFSAARPNSMETVVRTLAAAACDEQTLRIFCDAGAEERDPRAWPLPSGLGRSRALVRALQAFEPDIIEFHQNSRFAARLAQRFPDAVRILYRHNDVRPPRGAFAAWRYRQRYEPFDGLVFVSQASQNAFVDAFPEFADRAFTIRNPIDVGLWGASPENREKLIVFSGRAIPEKGVDLLCRSLPEVLERHPEWRAKMFLGDWSKHAKWAAPHVEQMLARSDRITVHRHAPLAEVREATRRAAIAVTPSVWAEPLGLSALEAHAAGAALVSSGRGGLKEVSGPHALYVDPLDETTLGQAIERLILDPDERLRLARGGQTYVADVHAPAVRAVELKDLRRSLILAKAVRSS</sequence>
<proteinExistence type="predicted"/>
<evidence type="ECO:0000259" key="2">
    <source>
        <dbReference type="Pfam" id="PF13439"/>
    </source>
</evidence>
<dbReference type="InterPro" id="IPR001296">
    <property type="entry name" value="Glyco_trans_1"/>
</dbReference>
<feature type="domain" description="Glycosyltransferase subfamily 4-like N-terminal" evidence="2">
    <location>
        <begin position="22"/>
        <end position="160"/>
    </location>
</feature>
<dbReference type="Gene3D" id="3.40.50.2000">
    <property type="entry name" value="Glycogen Phosphorylase B"/>
    <property type="match status" value="2"/>
</dbReference>
<protein>
    <recommendedName>
        <fullName evidence="5">Glycosyltransferase</fullName>
    </recommendedName>
</protein>
<dbReference type="PANTHER" id="PTHR12526">
    <property type="entry name" value="GLYCOSYLTRANSFERASE"/>
    <property type="match status" value="1"/>
</dbReference>
<comment type="caution">
    <text evidence="3">The sequence shown here is derived from an EMBL/GenBank/DDBJ whole genome shotgun (WGS) entry which is preliminary data.</text>
</comment>
<feature type="domain" description="Glycosyl transferase family 1" evidence="1">
    <location>
        <begin position="169"/>
        <end position="326"/>
    </location>
</feature>
<reference evidence="3 4" key="1">
    <citation type="journal article" date="2019" name="Int. J. Syst. Evol. Microbiol.">
        <title>The Global Catalogue of Microorganisms (GCM) 10K type strain sequencing project: providing services to taxonomists for standard genome sequencing and annotation.</title>
        <authorList>
            <consortium name="The Broad Institute Genomics Platform"/>
            <consortium name="The Broad Institute Genome Sequencing Center for Infectious Disease"/>
            <person name="Wu L."/>
            <person name="Ma J."/>
        </authorList>
    </citation>
    <scope>NUCLEOTIDE SEQUENCE [LARGE SCALE GENOMIC DNA]</scope>
    <source>
        <strain evidence="3 4">JCM 12928</strain>
    </source>
</reference>
<organism evidence="3 4">
    <name type="scientific">Brevundimonas kwangchunensis</name>
    <dbReference type="NCBI Taxonomy" id="322163"/>
    <lineage>
        <taxon>Bacteria</taxon>
        <taxon>Pseudomonadati</taxon>
        <taxon>Pseudomonadota</taxon>
        <taxon>Alphaproteobacteria</taxon>
        <taxon>Caulobacterales</taxon>
        <taxon>Caulobacteraceae</taxon>
        <taxon>Brevundimonas</taxon>
    </lineage>
</organism>
<dbReference type="Pfam" id="PF13439">
    <property type="entry name" value="Glyco_transf_4"/>
    <property type="match status" value="1"/>
</dbReference>
<dbReference type="SUPFAM" id="SSF53756">
    <property type="entry name" value="UDP-Glycosyltransferase/glycogen phosphorylase"/>
    <property type="match status" value="1"/>
</dbReference>
<evidence type="ECO:0008006" key="5">
    <source>
        <dbReference type="Google" id="ProtNLM"/>
    </source>
</evidence>
<dbReference type="Pfam" id="PF00534">
    <property type="entry name" value="Glycos_transf_1"/>
    <property type="match status" value="1"/>
</dbReference>
<keyword evidence="4" id="KW-1185">Reference proteome</keyword>
<evidence type="ECO:0000313" key="4">
    <source>
        <dbReference type="Proteomes" id="UP001501352"/>
    </source>
</evidence>
<dbReference type="Proteomes" id="UP001501352">
    <property type="component" value="Unassembled WGS sequence"/>
</dbReference>
<dbReference type="PANTHER" id="PTHR12526:SF630">
    <property type="entry name" value="GLYCOSYLTRANSFERASE"/>
    <property type="match status" value="1"/>
</dbReference>
<dbReference type="CDD" id="cd03801">
    <property type="entry name" value="GT4_PimA-like"/>
    <property type="match status" value="1"/>
</dbReference>
<dbReference type="InterPro" id="IPR028098">
    <property type="entry name" value="Glyco_trans_4-like_N"/>
</dbReference>
<dbReference type="EMBL" id="BAAAGA010000001">
    <property type="protein sequence ID" value="GAA0609462.1"/>
    <property type="molecule type" value="Genomic_DNA"/>
</dbReference>